<dbReference type="PANTHER" id="PTHR32294">
    <property type="entry name" value="DNA POLYMERASE III SUBUNIT ALPHA"/>
    <property type="match status" value="1"/>
</dbReference>
<reference evidence="2" key="1">
    <citation type="submission" date="2022-07" db="EMBL/GenBank/DDBJ databases">
        <title>Characterization of the Novel Bacterium Alteromonas immobilis LMIT006 and Alteromonas gregis LMIT007.</title>
        <authorList>
            <person name="Lin X."/>
        </authorList>
    </citation>
    <scope>NUCLEOTIDE SEQUENCE</scope>
    <source>
        <strain evidence="2">LMIT007</strain>
    </source>
</reference>
<protein>
    <recommendedName>
        <fullName evidence="1">DNA polymerase III alpha subunit finger domain-containing protein</fullName>
    </recommendedName>
</protein>
<sequence>LGILKVDVLSLGMLTCIRKAFDLIDMHHRQRFTLATLPPEDPAVYDMLCRADSIGVFQVESRAQMNFLPRMRPRNFYDLVIEVAI</sequence>
<proteinExistence type="predicted"/>
<feature type="non-terminal residue" evidence="2">
    <location>
        <position position="1"/>
    </location>
</feature>
<comment type="caution">
    <text evidence="2">The sequence shown here is derived from an EMBL/GenBank/DDBJ whole genome shotgun (WGS) entry which is preliminary data.</text>
</comment>
<evidence type="ECO:0000259" key="1">
    <source>
        <dbReference type="Pfam" id="PF17657"/>
    </source>
</evidence>
<name>A0AA41X5L4_9ALTE</name>
<dbReference type="RefSeq" id="WP_254102737.1">
    <property type="nucleotide sequence ID" value="NZ_JANATA010000218.1"/>
</dbReference>
<dbReference type="EMBL" id="JANATA010000218">
    <property type="protein sequence ID" value="MCP3429921.1"/>
    <property type="molecule type" value="Genomic_DNA"/>
</dbReference>
<dbReference type="PANTHER" id="PTHR32294:SF4">
    <property type="entry name" value="ERROR-PRONE DNA POLYMERASE"/>
    <property type="match status" value="1"/>
</dbReference>
<organism evidence="2 3">
    <name type="scientific">Opacimonas viscosa</name>
    <dbReference type="NCBI Taxonomy" id="2961944"/>
    <lineage>
        <taxon>Bacteria</taxon>
        <taxon>Pseudomonadati</taxon>
        <taxon>Pseudomonadota</taxon>
        <taxon>Gammaproteobacteria</taxon>
        <taxon>Alteromonadales</taxon>
        <taxon>Alteromonadaceae</taxon>
        <taxon>Opacimonas</taxon>
    </lineage>
</organism>
<dbReference type="InterPro" id="IPR040982">
    <property type="entry name" value="DNA_pol3_finger"/>
</dbReference>
<dbReference type="Proteomes" id="UP001165413">
    <property type="component" value="Unassembled WGS sequence"/>
</dbReference>
<dbReference type="GO" id="GO:0006260">
    <property type="term" value="P:DNA replication"/>
    <property type="evidence" value="ECO:0007669"/>
    <property type="project" value="InterPro"/>
</dbReference>
<keyword evidence="3" id="KW-1185">Reference proteome</keyword>
<accession>A0AA41X5L4</accession>
<evidence type="ECO:0000313" key="2">
    <source>
        <dbReference type="EMBL" id="MCP3429921.1"/>
    </source>
</evidence>
<dbReference type="Pfam" id="PF17657">
    <property type="entry name" value="DNA_pol3_finger"/>
    <property type="match status" value="1"/>
</dbReference>
<dbReference type="GO" id="GO:0008408">
    <property type="term" value="F:3'-5' exonuclease activity"/>
    <property type="evidence" value="ECO:0007669"/>
    <property type="project" value="InterPro"/>
</dbReference>
<evidence type="ECO:0000313" key="3">
    <source>
        <dbReference type="Proteomes" id="UP001165413"/>
    </source>
</evidence>
<feature type="non-terminal residue" evidence="2">
    <location>
        <position position="85"/>
    </location>
</feature>
<gene>
    <name evidence="2" type="ORF">NLF92_13350</name>
</gene>
<feature type="domain" description="DNA polymerase III alpha subunit finger" evidence="1">
    <location>
        <begin position="13"/>
        <end position="85"/>
    </location>
</feature>
<dbReference type="InterPro" id="IPR004805">
    <property type="entry name" value="DnaE2/DnaE/PolC"/>
</dbReference>
<dbReference type="AlphaFoldDB" id="A0AA41X5L4"/>